<comment type="function">
    <text evidence="9">Catalyzes the formation of acetyl phosphate from acetate and ATP. Can also catalyze the reverse reaction.</text>
</comment>
<keyword evidence="8 9" id="KW-0460">Magnesium</keyword>
<dbReference type="EMBL" id="BMZM01000003">
    <property type="protein sequence ID" value="GHC30248.1"/>
    <property type="molecule type" value="Genomic_DNA"/>
</dbReference>
<dbReference type="PANTHER" id="PTHR21060:SF21">
    <property type="entry name" value="ACETATE KINASE"/>
    <property type="match status" value="1"/>
</dbReference>
<keyword evidence="4 9" id="KW-0479">Metal-binding</keyword>
<dbReference type="EC" id="2.7.2.1" evidence="9"/>
<comment type="subcellular location">
    <subcellularLocation>
        <location evidence="9">Cytoplasm</location>
    </subcellularLocation>
</comment>
<feature type="site" description="Transition state stabilizer" evidence="9">
    <location>
        <position position="187"/>
    </location>
</feature>
<feature type="binding site" evidence="9">
    <location>
        <position position="13"/>
    </location>
    <ligand>
        <name>Mg(2+)</name>
        <dbReference type="ChEBI" id="CHEBI:18420"/>
    </ligand>
</feature>
<comment type="similarity">
    <text evidence="1 9 10">Belongs to the acetokinase family.</text>
</comment>
<gene>
    <name evidence="9 11" type="primary">ackA</name>
    <name evidence="11" type="ORF">GCM10010082_25370</name>
</gene>
<name>A0ABQ3FML0_9GAMM</name>
<keyword evidence="3 9" id="KW-0808">Transferase</keyword>
<evidence type="ECO:0000256" key="7">
    <source>
        <dbReference type="ARBA" id="ARBA00022840"/>
    </source>
</evidence>
<feature type="binding site" evidence="9">
    <location>
        <position position="99"/>
    </location>
    <ligand>
        <name>substrate</name>
    </ligand>
</feature>
<keyword evidence="12" id="KW-1185">Reference proteome</keyword>
<dbReference type="SUPFAM" id="SSF53067">
    <property type="entry name" value="Actin-like ATPase domain"/>
    <property type="match status" value="2"/>
</dbReference>
<dbReference type="Proteomes" id="UP000604243">
    <property type="component" value="Unassembled WGS sequence"/>
</dbReference>
<dbReference type="PANTHER" id="PTHR21060">
    <property type="entry name" value="ACETATE KINASE"/>
    <property type="match status" value="1"/>
</dbReference>
<dbReference type="NCBIfam" id="TIGR00016">
    <property type="entry name" value="ackA"/>
    <property type="match status" value="1"/>
</dbReference>
<feature type="site" description="Transition state stabilizer" evidence="9">
    <location>
        <position position="247"/>
    </location>
</feature>
<evidence type="ECO:0000256" key="10">
    <source>
        <dbReference type="RuleBase" id="RU003835"/>
    </source>
</evidence>
<accession>A0ABQ3FML0</accession>
<feature type="binding site" evidence="9">
    <location>
        <begin position="334"/>
        <end position="338"/>
    </location>
    <ligand>
        <name>ATP</name>
        <dbReference type="ChEBI" id="CHEBI:30616"/>
    </ligand>
</feature>
<sequence length="407" mass="44488">MANEAAPVIIVVNAGSSSLKLSVYFLEDDDALRLAAHGAIEEIGADAPHLQAHMADGNDIADESLSKEQVGDHRAAYQVLRERVTQALDNVRPVAVGHRVLHGGRDFSDPVVIDEQVRRRLDELIALAPLHQPHNLTGIDAVSRYAPDVLQVACFDTAFHHQRPEVSMMTGLPWFWFEKGLQRYGFHGLSYEYIAQRLPELDPTLSKGHVIVAHLGNGASLCAMSNCQSMETTMSFTALDGLPMGTRCGALDPGTVLYLQQQHDLDHDALQDMLYKESGLKGISGISSNMQTLLDDDSPEARRAIDFFVYRTAQEVGRMAVALGGFDGLVFTGGIGEHAAPIRQAIVERLKALFPVALDHEANKGDDPDIISTDESTITVRVISTDEEGMLARHTVSLLRKHTDKGE</sequence>
<feature type="binding site" evidence="9">
    <location>
        <begin position="214"/>
        <end position="218"/>
    </location>
    <ligand>
        <name>ATP</name>
        <dbReference type="ChEBI" id="CHEBI:30616"/>
    </ligand>
</feature>
<dbReference type="Pfam" id="PF00871">
    <property type="entry name" value="Acetate_kinase"/>
    <property type="match status" value="1"/>
</dbReference>
<dbReference type="InterPro" id="IPR023865">
    <property type="entry name" value="Aliphatic_acid_kinase_CS"/>
</dbReference>
<organism evidence="11 12">
    <name type="scientific">Kushneria pakistanensis</name>
    <dbReference type="NCBI Taxonomy" id="1508770"/>
    <lineage>
        <taxon>Bacteria</taxon>
        <taxon>Pseudomonadati</taxon>
        <taxon>Pseudomonadota</taxon>
        <taxon>Gammaproteobacteria</taxon>
        <taxon>Oceanospirillales</taxon>
        <taxon>Halomonadaceae</taxon>
        <taxon>Kushneria</taxon>
    </lineage>
</organism>
<dbReference type="InterPro" id="IPR004372">
    <property type="entry name" value="Ac/propionate_kinase"/>
</dbReference>
<comment type="caution">
    <text evidence="11">The sequence shown here is derived from an EMBL/GenBank/DDBJ whole genome shotgun (WGS) entry which is preliminary data.</text>
</comment>
<evidence type="ECO:0000256" key="4">
    <source>
        <dbReference type="ARBA" id="ARBA00022723"/>
    </source>
</evidence>
<dbReference type="GO" id="GO:0016301">
    <property type="term" value="F:kinase activity"/>
    <property type="evidence" value="ECO:0007669"/>
    <property type="project" value="UniProtKB-KW"/>
</dbReference>
<dbReference type="InterPro" id="IPR000890">
    <property type="entry name" value="Aliphatic_acid_kin_short-chain"/>
</dbReference>
<keyword evidence="7 9" id="KW-0067">ATP-binding</keyword>
<proteinExistence type="inferred from homology"/>
<dbReference type="InterPro" id="IPR043129">
    <property type="entry name" value="ATPase_NBD"/>
</dbReference>
<evidence type="ECO:0000256" key="5">
    <source>
        <dbReference type="ARBA" id="ARBA00022741"/>
    </source>
</evidence>
<protein>
    <recommendedName>
        <fullName evidence="9">Acetate kinase</fullName>
        <ecNumber evidence="9">2.7.2.1</ecNumber>
    </recommendedName>
    <alternativeName>
        <fullName evidence="9">Acetokinase</fullName>
    </alternativeName>
</protein>
<evidence type="ECO:0000313" key="12">
    <source>
        <dbReference type="Proteomes" id="UP000604243"/>
    </source>
</evidence>
<feature type="binding site" evidence="9">
    <location>
        <position position="387"/>
    </location>
    <ligand>
        <name>Mg(2+)</name>
        <dbReference type="ChEBI" id="CHEBI:18420"/>
    </ligand>
</feature>
<evidence type="ECO:0000256" key="9">
    <source>
        <dbReference type="HAMAP-Rule" id="MF_00020"/>
    </source>
</evidence>
<comment type="pathway">
    <text evidence="9">Metabolic intermediate biosynthesis; acetyl-CoA biosynthesis; acetyl-CoA from acetate: step 1/2.</text>
</comment>
<feature type="active site" description="Proton donor/acceptor" evidence="9">
    <location>
        <position position="156"/>
    </location>
</feature>
<dbReference type="PIRSF" id="PIRSF000722">
    <property type="entry name" value="Acetate_prop_kin"/>
    <property type="match status" value="1"/>
</dbReference>
<feature type="binding site" evidence="9">
    <location>
        <position position="20"/>
    </location>
    <ligand>
        <name>ATP</name>
        <dbReference type="ChEBI" id="CHEBI:30616"/>
    </ligand>
</feature>
<dbReference type="Gene3D" id="3.30.420.40">
    <property type="match status" value="2"/>
</dbReference>
<comment type="subunit">
    <text evidence="9">Homodimer.</text>
</comment>
<dbReference type="PROSITE" id="PS01075">
    <property type="entry name" value="ACETATE_KINASE_1"/>
    <property type="match status" value="1"/>
</dbReference>
<dbReference type="RefSeq" id="WP_189518745.1">
    <property type="nucleotide sequence ID" value="NZ_BMZM01000003.1"/>
</dbReference>
<dbReference type="HAMAP" id="MF_00020">
    <property type="entry name" value="Acetate_kinase"/>
    <property type="match status" value="1"/>
</dbReference>
<comment type="caution">
    <text evidence="9">Lacks conserved residue(s) required for the propagation of feature annotation.</text>
</comment>
<evidence type="ECO:0000256" key="1">
    <source>
        <dbReference type="ARBA" id="ARBA00008748"/>
    </source>
</evidence>
<evidence type="ECO:0000256" key="2">
    <source>
        <dbReference type="ARBA" id="ARBA00022490"/>
    </source>
</evidence>
<evidence type="ECO:0000256" key="3">
    <source>
        <dbReference type="ARBA" id="ARBA00022679"/>
    </source>
</evidence>
<reference evidence="12" key="1">
    <citation type="journal article" date="2019" name="Int. J. Syst. Evol. Microbiol.">
        <title>The Global Catalogue of Microorganisms (GCM) 10K type strain sequencing project: providing services to taxonomists for standard genome sequencing and annotation.</title>
        <authorList>
            <consortium name="The Broad Institute Genomics Platform"/>
            <consortium name="The Broad Institute Genome Sequencing Center for Infectious Disease"/>
            <person name="Wu L."/>
            <person name="Ma J."/>
        </authorList>
    </citation>
    <scope>NUCLEOTIDE SEQUENCE [LARGE SCALE GENOMIC DNA]</scope>
    <source>
        <strain evidence="12">KCTC 42082</strain>
    </source>
</reference>
<comment type="cofactor">
    <cofactor evidence="9">
        <name>Mg(2+)</name>
        <dbReference type="ChEBI" id="CHEBI:18420"/>
    </cofactor>
    <cofactor evidence="9">
        <name>Mn(2+)</name>
        <dbReference type="ChEBI" id="CHEBI:29035"/>
    </cofactor>
    <text evidence="9">Mg(2+). Can also accept Mn(2+).</text>
</comment>
<keyword evidence="2 9" id="KW-0963">Cytoplasm</keyword>
<evidence type="ECO:0000256" key="6">
    <source>
        <dbReference type="ARBA" id="ARBA00022777"/>
    </source>
</evidence>
<evidence type="ECO:0000313" key="11">
    <source>
        <dbReference type="EMBL" id="GHC30248.1"/>
    </source>
</evidence>
<comment type="catalytic activity">
    <reaction evidence="9">
        <text>acetate + ATP = acetyl phosphate + ADP</text>
        <dbReference type="Rhea" id="RHEA:11352"/>
        <dbReference type="ChEBI" id="CHEBI:22191"/>
        <dbReference type="ChEBI" id="CHEBI:30089"/>
        <dbReference type="ChEBI" id="CHEBI:30616"/>
        <dbReference type="ChEBI" id="CHEBI:456216"/>
        <dbReference type="EC" id="2.7.2.1"/>
    </reaction>
</comment>
<keyword evidence="6 9" id="KW-0418">Kinase</keyword>
<keyword evidence="5 9" id="KW-0547">Nucleotide-binding</keyword>
<dbReference type="PRINTS" id="PR00471">
    <property type="entry name" value="ACETATEKNASE"/>
</dbReference>
<evidence type="ECO:0000256" key="8">
    <source>
        <dbReference type="ARBA" id="ARBA00022842"/>
    </source>
</evidence>